<dbReference type="Proteomes" id="UP001165368">
    <property type="component" value="Unassembled WGS sequence"/>
</dbReference>
<evidence type="ECO:0000256" key="1">
    <source>
        <dbReference type="SAM" id="MobiDB-lite"/>
    </source>
</evidence>
<dbReference type="InterPro" id="IPR012533">
    <property type="entry name" value="YcnI-copper_dom"/>
</dbReference>
<name>A0ABS9L861_9MICC</name>
<evidence type="ECO:0000313" key="6">
    <source>
        <dbReference type="Proteomes" id="UP001165368"/>
    </source>
</evidence>
<reference evidence="5" key="1">
    <citation type="submission" date="2022-01" db="EMBL/GenBank/DDBJ databases">
        <authorList>
            <person name="Jo J.-H."/>
            <person name="Im W.-T."/>
        </authorList>
    </citation>
    <scope>NUCLEOTIDE SEQUENCE</scope>
    <source>
        <strain evidence="5">I2-34</strain>
    </source>
</reference>
<keyword evidence="2" id="KW-0472">Membrane</keyword>
<protein>
    <submittedName>
        <fullName evidence="5">YcnI family protein</fullName>
    </submittedName>
</protein>
<feature type="transmembrane region" description="Helical" evidence="2">
    <location>
        <begin position="212"/>
        <end position="233"/>
    </location>
</feature>
<gene>
    <name evidence="5" type="ORF">LVY72_13155</name>
</gene>
<feature type="domain" description="YncI copper-binding" evidence="4">
    <location>
        <begin position="32"/>
        <end position="178"/>
    </location>
</feature>
<keyword evidence="6" id="KW-1185">Reference proteome</keyword>
<evidence type="ECO:0000256" key="2">
    <source>
        <dbReference type="SAM" id="Phobius"/>
    </source>
</evidence>
<dbReference type="Gene3D" id="2.60.40.2230">
    <property type="entry name" value="Uncharacterised protein YcnI-like PF07987, DUF1775"/>
    <property type="match status" value="1"/>
</dbReference>
<accession>A0ABS9L861</accession>
<keyword evidence="2" id="KW-0812">Transmembrane</keyword>
<comment type="caution">
    <text evidence="5">The sequence shown here is derived from an EMBL/GenBank/DDBJ whole genome shotgun (WGS) entry which is preliminary data.</text>
</comment>
<evidence type="ECO:0000313" key="5">
    <source>
        <dbReference type="EMBL" id="MCG2622849.1"/>
    </source>
</evidence>
<feature type="region of interest" description="Disordered" evidence="1">
    <location>
        <begin position="178"/>
        <end position="210"/>
    </location>
</feature>
<feature type="compositionally biased region" description="Low complexity" evidence="1">
    <location>
        <begin position="180"/>
        <end position="210"/>
    </location>
</feature>
<keyword evidence="3" id="KW-0732">Signal</keyword>
<feature type="chain" id="PRO_5045365883" evidence="3">
    <location>
        <begin position="29"/>
        <end position="240"/>
    </location>
</feature>
<dbReference type="EMBL" id="JAKLTQ010000009">
    <property type="protein sequence ID" value="MCG2622849.1"/>
    <property type="molecule type" value="Genomic_DNA"/>
</dbReference>
<dbReference type="InterPro" id="IPR006311">
    <property type="entry name" value="TAT_signal"/>
</dbReference>
<dbReference type="InterPro" id="IPR038507">
    <property type="entry name" value="YcnI-like_sf"/>
</dbReference>
<organism evidence="5 6">
    <name type="scientific">Arthrobacter hankyongi</name>
    <dbReference type="NCBI Taxonomy" id="2904801"/>
    <lineage>
        <taxon>Bacteria</taxon>
        <taxon>Bacillati</taxon>
        <taxon>Actinomycetota</taxon>
        <taxon>Actinomycetes</taxon>
        <taxon>Micrococcales</taxon>
        <taxon>Micrococcaceae</taxon>
        <taxon>Arthrobacter</taxon>
    </lineage>
</organism>
<dbReference type="Pfam" id="PF07987">
    <property type="entry name" value="DUF1775"/>
    <property type="match status" value="1"/>
</dbReference>
<feature type="signal peptide" evidence="3">
    <location>
        <begin position="1"/>
        <end position="28"/>
    </location>
</feature>
<dbReference type="PROSITE" id="PS51318">
    <property type="entry name" value="TAT"/>
    <property type="match status" value="1"/>
</dbReference>
<evidence type="ECO:0000259" key="4">
    <source>
        <dbReference type="Pfam" id="PF07987"/>
    </source>
</evidence>
<proteinExistence type="predicted"/>
<dbReference type="RefSeq" id="WP_237821558.1">
    <property type="nucleotide sequence ID" value="NZ_JAKLTQ010000009.1"/>
</dbReference>
<keyword evidence="2" id="KW-1133">Transmembrane helix</keyword>
<sequence length="240" mass="24044">MNTSSRRTLKTALTAAATAGLLAAGASAASAHVHVTPDSTAAGSTSVLTFSFAHGCDGSPTTGIAISLPAELDDATPTAHPGWEVKKVTEKLDAPKKLESGTTITERTSKIVYTAKTPLPDGIRDTLQVQVKVPAAEGKTLAFPVLQTCEKGKTDWAQVPAAGQDDHDLESPAPTFTVTAASADGDGHGAAAAHEVAAEPASATSSDGGSAAAGWTGLVAGLLGLVAGGAALLRTRKQKN</sequence>
<evidence type="ECO:0000256" key="3">
    <source>
        <dbReference type="SAM" id="SignalP"/>
    </source>
</evidence>
<dbReference type="CDD" id="cd08545">
    <property type="entry name" value="YcnI_like"/>
    <property type="match status" value="1"/>
</dbReference>